<keyword evidence="5" id="KW-0539">Nucleus</keyword>
<feature type="compositionally biased region" description="Basic residues" evidence="6">
    <location>
        <begin position="170"/>
        <end position="179"/>
    </location>
</feature>
<feature type="domain" description="PARP-type" evidence="7">
    <location>
        <begin position="6"/>
        <end position="92"/>
    </location>
</feature>
<evidence type="ECO:0000259" key="7">
    <source>
        <dbReference type="SMART" id="SM01336"/>
    </source>
</evidence>
<keyword evidence="2" id="KW-0479">Metal-binding</keyword>
<gene>
    <name evidence="8" type="ORF">KCU98_g7404</name>
</gene>
<dbReference type="EMBL" id="JAHFXS010000837">
    <property type="protein sequence ID" value="KAG9981532.1"/>
    <property type="molecule type" value="Genomic_DNA"/>
</dbReference>
<feature type="non-terminal residue" evidence="8">
    <location>
        <position position="179"/>
    </location>
</feature>
<dbReference type="GO" id="GO:0003677">
    <property type="term" value="F:DNA binding"/>
    <property type="evidence" value="ECO:0007669"/>
    <property type="project" value="InterPro"/>
</dbReference>
<dbReference type="Gene3D" id="3.30.1740.10">
    <property type="entry name" value="Zinc finger, PARP-type"/>
    <property type="match status" value="1"/>
</dbReference>
<evidence type="ECO:0000256" key="2">
    <source>
        <dbReference type="ARBA" id="ARBA00022723"/>
    </source>
</evidence>
<organism evidence="8 9">
    <name type="scientific">Aureobasidium melanogenum</name>
    <name type="common">Aureobasidium pullulans var. melanogenum</name>
    <dbReference type="NCBI Taxonomy" id="46634"/>
    <lineage>
        <taxon>Eukaryota</taxon>
        <taxon>Fungi</taxon>
        <taxon>Dikarya</taxon>
        <taxon>Ascomycota</taxon>
        <taxon>Pezizomycotina</taxon>
        <taxon>Dothideomycetes</taxon>
        <taxon>Dothideomycetidae</taxon>
        <taxon>Dothideales</taxon>
        <taxon>Saccotheciaceae</taxon>
        <taxon>Aureobasidium</taxon>
    </lineage>
</organism>
<protein>
    <submittedName>
        <fullName evidence="8">Zf-PARP-domain-containing protein</fullName>
    </submittedName>
</protein>
<comment type="subcellular location">
    <subcellularLocation>
        <location evidence="1">Nucleus</location>
    </subcellularLocation>
</comment>
<evidence type="ECO:0000313" key="8">
    <source>
        <dbReference type="EMBL" id="KAG9981532.1"/>
    </source>
</evidence>
<evidence type="ECO:0000256" key="3">
    <source>
        <dbReference type="ARBA" id="ARBA00022771"/>
    </source>
</evidence>
<comment type="caution">
    <text evidence="8">The sequence shown here is derived from an EMBL/GenBank/DDBJ whole genome shotgun (WGS) entry which is preliminary data.</text>
</comment>
<dbReference type="InterPro" id="IPR001510">
    <property type="entry name" value="Znf_PARP"/>
</dbReference>
<reference evidence="8" key="2">
    <citation type="submission" date="2021-08" db="EMBL/GenBank/DDBJ databases">
        <authorList>
            <person name="Gostincar C."/>
            <person name="Sun X."/>
            <person name="Song Z."/>
            <person name="Gunde-Cimerman N."/>
        </authorList>
    </citation>
    <scope>NUCLEOTIDE SEQUENCE</scope>
    <source>
        <strain evidence="8">EXF-9298</strain>
    </source>
</reference>
<evidence type="ECO:0000256" key="6">
    <source>
        <dbReference type="SAM" id="MobiDB-lite"/>
    </source>
</evidence>
<dbReference type="Pfam" id="PF00645">
    <property type="entry name" value="zf-PARP"/>
    <property type="match status" value="1"/>
</dbReference>
<name>A0A9P8JTT6_AURME</name>
<dbReference type="Proteomes" id="UP000729357">
    <property type="component" value="Unassembled WGS sequence"/>
</dbReference>
<dbReference type="AlphaFoldDB" id="A0A9P8JTT6"/>
<dbReference type="SUPFAM" id="SSF57716">
    <property type="entry name" value="Glucocorticoid receptor-like (DNA-binding domain)"/>
    <property type="match status" value="1"/>
</dbReference>
<keyword evidence="9" id="KW-1185">Reference proteome</keyword>
<evidence type="ECO:0000256" key="5">
    <source>
        <dbReference type="ARBA" id="ARBA00023242"/>
    </source>
</evidence>
<evidence type="ECO:0000256" key="1">
    <source>
        <dbReference type="ARBA" id="ARBA00004123"/>
    </source>
</evidence>
<dbReference type="InterPro" id="IPR036957">
    <property type="entry name" value="Znf_PARP_sf"/>
</dbReference>
<accession>A0A9P8JTT6</accession>
<evidence type="ECO:0000256" key="4">
    <source>
        <dbReference type="ARBA" id="ARBA00022833"/>
    </source>
</evidence>
<feature type="region of interest" description="Disordered" evidence="6">
    <location>
        <begin position="98"/>
        <end position="179"/>
    </location>
</feature>
<dbReference type="SMART" id="SM01336">
    <property type="entry name" value="zf-PARP"/>
    <property type="match status" value="1"/>
</dbReference>
<dbReference type="GO" id="GO:0005634">
    <property type="term" value="C:nucleus"/>
    <property type="evidence" value="ECO:0007669"/>
    <property type="project" value="UniProtKB-SubCell"/>
</dbReference>
<keyword evidence="4" id="KW-0862">Zinc</keyword>
<reference evidence="8" key="1">
    <citation type="journal article" date="2021" name="J Fungi (Basel)">
        <title>Virulence traits and population genomics of the black yeast Aureobasidium melanogenum.</title>
        <authorList>
            <person name="Cernosa A."/>
            <person name="Sun X."/>
            <person name="Gostincar C."/>
            <person name="Fang C."/>
            <person name="Gunde-Cimerman N."/>
            <person name="Song Z."/>
        </authorList>
    </citation>
    <scope>NUCLEOTIDE SEQUENCE</scope>
    <source>
        <strain evidence="8">EXF-9298</strain>
    </source>
</reference>
<keyword evidence="3" id="KW-0863">Zinc-finger</keyword>
<dbReference type="GO" id="GO:0008270">
    <property type="term" value="F:zinc ion binding"/>
    <property type="evidence" value="ECO:0007669"/>
    <property type="project" value="UniProtKB-KW"/>
</dbReference>
<evidence type="ECO:0000313" key="9">
    <source>
        <dbReference type="Proteomes" id="UP000729357"/>
    </source>
</evidence>
<feature type="compositionally biased region" description="Low complexity" evidence="6">
    <location>
        <begin position="128"/>
        <end position="145"/>
    </location>
</feature>
<sequence length="179" mass="19947">MPYRLELSPNNRAGCKATDCKDKGVKIMKGELRQATQITIHEHQSWVYRHWGCVTPKQLENMKAECGMDMEYVDGYDELPHEFQEKVYRALDQGHVDMEDWKGDPEYNVPGKSGTGPRKTKKQKEAETAAAAEAADGNAPSSSAPEPAPKKRGRKKADPDNEEAEAPPPKKARGKKAVK</sequence>
<proteinExistence type="predicted"/>